<comment type="catalytic activity">
    <reaction evidence="1">
        <text>5-amino-6-(5-phospho-D-ribosylamino)uracil + H2O = 5,6-diaminouracil + D-ribose 5-phosphate</text>
        <dbReference type="Rhea" id="RHEA:55020"/>
        <dbReference type="ChEBI" id="CHEBI:15377"/>
        <dbReference type="ChEBI" id="CHEBI:46252"/>
        <dbReference type="ChEBI" id="CHEBI:58453"/>
        <dbReference type="ChEBI" id="CHEBI:78346"/>
    </reaction>
</comment>
<keyword evidence="8" id="KW-1185">Reference proteome</keyword>
<reference evidence="7 8" key="3">
    <citation type="journal article" date="2011" name="Nat. Chem. Biol.">
        <title>Reveromycin A biosynthesis uses RevG and RevJ for stereospecific spiroacetal formation.</title>
        <authorList>
            <person name="Takahashi S."/>
            <person name="Toyoda A."/>
            <person name="Sekiyama Y."/>
            <person name="Takagi H."/>
            <person name="Nogawa T."/>
            <person name="Uramoto M."/>
            <person name="Suzuki R."/>
            <person name="Koshino H."/>
            <person name="Kumano T."/>
            <person name="Panthee S."/>
            <person name="Dairi T."/>
            <person name="Ishikawa J."/>
            <person name="Ikeda H."/>
            <person name="Sakaki Y."/>
            <person name="Osada H."/>
        </authorList>
    </citation>
    <scope>NUCLEOTIDE SEQUENCE [LARGE SCALE GENOMIC DNA]</scope>
    <source>
        <strain evidence="7 8">SN-593</strain>
    </source>
</reference>
<gene>
    <name evidence="7" type="ORF">RVR_1941</name>
</gene>
<feature type="domain" description="DUF7638" evidence="5">
    <location>
        <begin position="7"/>
        <end position="111"/>
    </location>
</feature>
<accession>A0A7U3VMH5</accession>
<dbReference type="RefSeq" id="WP_202232997.1">
    <property type="nucleotide sequence ID" value="NZ_AP018365.1"/>
</dbReference>
<feature type="region of interest" description="Disordered" evidence="3">
    <location>
        <begin position="376"/>
        <end position="412"/>
    </location>
</feature>
<name>A0A7U3VMH5_9ACTN</name>
<dbReference type="InterPro" id="IPR056055">
    <property type="entry name" value="DUF7638"/>
</dbReference>
<evidence type="ECO:0000256" key="2">
    <source>
        <dbReference type="ARBA" id="ARBA00000751"/>
    </source>
</evidence>
<dbReference type="Gene3D" id="1.10.357.40">
    <property type="entry name" value="YbiA-like"/>
    <property type="match status" value="1"/>
</dbReference>
<dbReference type="KEGG" id="arev:RVR_1941"/>
<dbReference type="Proteomes" id="UP000595703">
    <property type="component" value="Chromosome"/>
</dbReference>
<evidence type="ECO:0000259" key="4">
    <source>
        <dbReference type="Pfam" id="PF08719"/>
    </source>
</evidence>
<reference evidence="7 8" key="4">
    <citation type="journal article" date="2020" name="Sci. Rep.">
        <title>beta-carboline chemical signals induce reveromycin production through a LuxR family regulator in Streptomyces sp. SN-593.</title>
        <authorList>
            <person name="Panthee S."/>
            <person name="Kito N."/>
            <person name="Hayashi T."/>
            <person name="Shimizu T."/>
            <person name="Ishikawa J."/>
            <person name="Hamamoto H."/>
            <person name="Osada H."/>
            <person name="Takahashi S."/>
        </authorList>
    </citation>
    <scope>NUCLEOTIDE SEQUENCE [LARGE SCALE GENOMIC DNA]</scope>
    <source>
        <strain evidence="7 8">SN-593</strain>
    </source>
</reference>
<evidence type="ECO:0000313" key="7">
    <source>
        <dbReference type="EMBL" id="BBA96583.1"/>
    </source>
</evidence>
<feature type="domain" description="DUF7639" evidence="6">
    <location>
        <begin position="112"/>
        <end position="198"/>
    </location>
</feature>
<feature type="compositionally biased region" description="Gly residues" evidence="3">
    <location>
        <begin position="382"/>
        <end position="412"/>
    </location>
</feature>
<dbReference type="EMBL" id="AP018365">
    <property type="protein sequence ID" value="BBA96583.1"/>
    <property type="molecule type" value="Genomic_DNA"/>
</dbReference>
<evidence type="ECO:0000256" key="3">
    <source>
        <dbReference type="SAM" id="MobiDB-lite"/>
    </source>
</evidence>
<evidence type="ECO:0000313" key="8">
    <source>
        <dbReference type="Proteomes" id="UP000595703"/>
    </source>
</evidence>
<organism evidence="7 8">
    <name type="scientific">Actinacidiphila reveromycinica</name>
    <dbReference type="NCBI Taxonomy" id="659352"/>
    <lineage>
        <taxon>Bacteria</taxon>
        <taxon>Bacillati</taxon>
        <taxon>Actinomycetota</taxon>
        <taxon>Actinomycetes</taxon>
        <taxon>Kitasatosporales</taxon>
        <taxon>Streptomycetaceae</taxon>
        <taxon>Actinacidiphila</taxon>
    </lineage>
</organism>
<dbReference type="InterPro" id="IPR056056">
    <property type="entry name" value="DUF7639"/>
</dbReference>
<protein>
    <recommendedName>
        <fullName evidence="9">Riboflavin biosynthesis intermediates N-glycosidase</fullName>
    </recommendedName>
</protein>
<evidence type="ECO:0000256" key="1">
    <source>
        <dbReference type="ARBA" id="ARBA00000022"/>
    </source>
</evidence>
<dbReference type="AlphaFoldDB" id="A0A7U3VMH5"/>
<feature type="domain" description="NADAR" evidence="4">
    <location>
        <begin position="245"/>
        <end position="362"/>
    </location>
</feature>
<dbReference type="Pfam" id="PF08719">
    <property type="entry name" value="NADAR"/>
    <property type="match status" value="1"/>
</dbReference>
<reference evidence="7 8" key="2">
    <citation type="journal article" date="2011" name="J. Antibiot.">
        <title>Furaquinocins I and J: novel polyketide isoprenoid hybrid compounds from Streptomyces reveromyceticus SN-593.</title>
        <authorList>
            <person name="Panthee S."/>
            <person name="Takahashi S."/>
            <person name="Takagi H."/>
            <person name="Nogawa T."/>
            <person name="Oowada E."/>
            <person name="Uramoto M."/>
            <person name="Osada H."/>
        </authorList>
    </citation>
    <scope>NUCLEOTIDE SEQUENCE [LARGE SCALE GENOMIC DNA]</scope>
    <source>
        <strain evidence="7 8">SN-593</strain>
    </source>
</reference>
<dbReference type="SUPFAM" id="SSF143990">
    <property type="entry name" value="YbiA-like"/>
    <property type="match status" value="1"/>
</dbReference>
<reference evidence="7 8" key="1">
    <citation type="journal article" date="2010" name="J. Bacteriol.">
        <title>Biochemical characterization of a novel indole prenyltransferase from Streptomyces sp. SN-593.</title>
        <authorList>
            <person name="Takahashi S."/>
            <person name="Takagi H."/>
            <person name="Toyoda A."/>
            <person name="Uramoto M."/>
            <person name="Nogawa T."/>
            <person name="Ueki M."/>
            <person name="Sakaki Y."/>
            <person name="Osada H."/>
        </authorList>
    </citation>
    <scope>NUCLEOTIDE SEQUENCE [LARGE SCALE GENOMIC DNA]</scope>
    <source>
        <strain evidence="7 8">SN-593</strain>
    </source>
</reference>
<proteinExistence type="predicted"/>
<sequence>MTGTRTTHRTADGVRIPGTWRHAFIRNGGGYYLTDLFIYADGLVDCWGLVTVEEFAEKLSSGWVATELPEGAEASAHMLASWKFADPLTWLTAEELLAEVRDTIEELNGRPDSTDRCLAAVDAFLADPTEAHRAALRAAYLAIPAHQRQFALSDMDRKDWPLQALIAGPGGELWPDEQVTAEEYDSAVRYFEERARQGAGVRTAREHVDGPPTSHAPAVALPHSFPRDPVADPGHLALRHDYPAPVRVGAAAYPSAAHAYWALSTADQDARAEIAAAPNGSAAAGIAARAARRDGWDLARTAVLASLLRAKYAQHPDLAEILLATGDATLVYDDMDSRFWGDNAGTGRNWAGRLLELVRAEIQADRAGIATAVAGPAAGTAPGTGEGTAAGADTGTGTGGAGPCPGAVGEGR</sequence>
<evidence type="ECO:0000259" key="6">
    <source>
        <dbReference type="Pfam" id="PF24645"/>
    </source>
</evidence>
<evidence type="ECO:0000259" key="5">
    <source>
        <dbReference type="Pfam" id="PF24644"/>
    </source>
</evidence>
<dbReference type="CDD" id="cd15457">
    <property type="entry name" value="NADAR"/>
    <property type="match status" value="1"/>
</dbReference>
<dbReference type="Pfam" id="PF24644">
    <property type="entry name" value="DUF7638"/>
    <property type="match status" value="1"/>
</dbReference>
<dbReference type="InterPro" id="IPR012816">
    <property type="entry name" value="NADAR"/>
</dbReference>
<evidence type="ECO:0008006" key="9">
    <source>
        <dbReference type="Google" id="ProtNLM"/>
    </source>
</evidence>
<dbReference type="InterPro" id="IPR037238">
    <property type="entry name" value="YbiA-like_sf"/>
</dbReference>
<comment type="catalytic activity">
    <reaction evidence="2">
        <text>2,5-diamino-6-hydroxy-4-(5-phosphoribosylamino)-pyrimidine + H2O = 2,5,6-triamino-4-hydroxypyrimidine + D-ribose 5-phosphate</text>
        <dbReference type="Rhea" id="RHEA:23436"/>
        <dbReference type="ChEBI" id="CHEBI:15377"/>
        <dbReference type="ChEBI" id="CHEBI:58614"/>
        <dbReference type="ChEBI" id="CHEBI:78346"/>
        <dbReference type="ChEBI" id="CHEBI:137796"/>
    </reaction>
</comment>
<dbReference type="Pfam" id="PF24645">
    <property type="entry name" value="DUF7639"/>
    <property type="match status" value="1"/>
</dbReference>